<keyword evidence="3" id="KW-1185">Reference proteome</keyword>
<dbReference type="Gene3D" id="3.80.10.10">
    <property type="entry name" value="Ribonuclease Inhibitor"/>
    <property type="match status" value="1"/>
</dbReference>
<name>A0A0C9X959_9AGAR</name>
<protein>
    <recommendedName>
        <fullName evidence="4">F-box domain-containing protein</fullName>
    </recommendedName>
</protein>
<reference evidence="2 3" key="1">
    <citation type="submission" date="2014-04" db="EMBL/GenBank/DDBJ databases">
        <authorList>
            <consortium name="DOE Joint Genome Institute"/>
            <person name="Kuo A."/>
            <person name="Kohler A."/>
            <person name="Nagy L.G."/>
            <person name="Floudas D."/>
            <person name="Copeland A."/>
            <person name="Barry K.W."/>
            <person name="Cichocki N."/>
            <person name="Veneault-Fourrey C."/>
            <person name="LaButti K."/>
            <person name="Lindquist E.A."/>
            <person name="Lipzen A."/>
            <person name="Lundell T."/>
            <person name="Morin E."/>
            <person name="Murat C."/>
            <person name="Sun H."/>
            <person name="Tunlid A."/>
            <person name="Henrissat B."/>
            <person name="Grigoriev I.V."/>
            <person name="Hibbett D.S."/>
            <person name="Martin F."/>
            <person name="Nordberg H.P."/>
            <person name="Cantor M.N."/>
            <person name="Hua S.X."/>
        </authorList>
    </citation>
    <scope>NUCLEOTIDE SEQUENCE [LARGE SCALE GENOMIC DNA]</scope>
    <source>
        <strain evidence="2 3">LaAM-08-1</strain>
    </source>
</reference>
<evidence type="ECO:0000256" key="1">
    <source>
        <dbReference type="SAM" id="Coils"/>
    </source>
</evidence>
<evidence type="ECO:0008006" key="4">
    <source>
        <dbReference type="Google" id="ProtNLM"/>
    </source>
</evidence>
<gene>
    <name evidence="2" type="ORF">K443DRAFT_683944</name>
</gene>
<organism evidence="2 3">
    <name type="scientific">Laccaria amethystina LaAM-08-1</name>
    <dbReference type="NCBI Taxonomy" id="1095629"/>
    <lineage>
        <taxon>Eukaryota</taxon>
        <taxon>Fungi</taxon>
        <taxon>Dikarya</taxon>
        <taxon>Basidiomycota</taxon>
        <taxon>Agaricomycotina</taxon>
        <taxon>Agaricomycetes</taxon>
        <taxon>Agaricomycetidae</taxon>
        <taxon>Agaricales</taxon>
        <taxon>Agaricineae</taxon>
        <taxon>Hydnangiaceae</taxon>
        <taxon>Laccaria</taxon>
    </lineage>
</organism>
<dbReference type="Proteomes" id="UP000054477">
    <property type="component" value="Unassembled WGS sequence"/>
</dbReference>
<reference evidence="3" key="2">
    <citation type="submission" date="2015-01" db="EMBL/GenBank/DDBJ databases">
        <title>Evolutionary Origins and Diversification of the Mycorrhizal Mutualists.</title>
        <authorList>
            <consortium name="DOE Joint Genome Institute"/>
            <consortium name="Mycorrhizal Genomics Consortium"/>
            <person name="Kohler A."/>
            <person name="Kuo A."/>
            <person name="Nagy L.G."/>
            <person name="Floudas D."/>
            <person name="Copeland A."/>
            <person name="Barry K.W."/>
            <person name="Cichocki N."/>
            <person name="Veneault-Fourrey C."/>
            <person name="LaButti K."/>
            <person name="Lindquist E.A."/>
            <person name="Lipzen A."/>
            <person name="Lundell T."/>
            <person name="Morin E."/>
            <person name="Murat C."/>
            <person name="Riley R."/>
            <person name="Ohm R."/>
            <person name="Sun H."/>
            <person name="Tunlid A."/>
            <person name="Henrissat B."/>
            <person name="Grigoriev I.V."/>
            <person name="Hibbett D.S."/>
            <person name="Martin F."/>
        </authorList>
    </citation>
    <scope>NUCLEOTIDE SEQUENCE [LARGE SCALE GENOMIC DNA]</scope>
    <source>
        <strain evidence="3">LaAM-08-1</strain>
    </source>
</reference>
<evidence type="ECO:0000313" key="2">
    <source>
        <dbReference type="EMBL" id="KIJ94211.1"/>
    </source>
</evidence>
<dbReference type="EMBL" id="KN838804">
    <property type="protein sequence ID" value="KIJ94211.1"/>
    <property type="molecule type" value="Genomic_DNA"/>
</dbReference>
<accession>A0A0C9X959</accession>
<proteinExistence type="predicted"/>
<sequence>MAIRYVSNPSHESNQLVVTPSLKRSAGNLEDQARLESIATHQIIVQLEAEVAIAQEALKTTMKQRNEAHALLASTVDRGSLRQVIKREEALLDNIAEQIFEVEGDLHSLQGGLEWEISNLDLRERSETCDEIKREIKECQLELRRLLEQRKNISEQLDLHRDQLSPIRKVPPEIIRIIFLFSTSDMHFLRSPAHVSPNVLAGVCVAWKNVALGTPELWSSIMVEIWNGKFHPDIRTVEMWIERSGSSPLSFSIEERYIHFLLSRFSHIPPTELYGNENPAESPVASMLDLFIPHHFRWQKVRLRYEHPSFGKVGFASLPMDATYPLLEEVYLNESRCSWAQEDVDRIKSMIVSAPRLHSVSWLSRKSYLTLAFPWKQLTHFSLRHPINVDECLRILAICPHLESLELTLFLDFPDDNDDVPFVHNTLQLLYLNTVGNLATLFDKVTLPALKDLSLSEAGGALRWAQFQFLAFLSRSGCTIEQFVIQEIDISAEEIAECLVHPQISQSLGLLSITEERKKNLCVTDEVLTRLTYTPPATSSEKVLGDGDDELVEDTPLETICPNLTTIKLWGCISAQDGKVADMVESRWLSRTEDCPIMQLRMVEIGFFVDTCFTEDWTRLAALNVGRSGITHTCL</sequence>
<dbReference type="AlphaFoldDB" id="A0A0C9X959"/>
<dbReference type="OrthoDB" id="3253362at2759"/>
<dbReference type="InterPro" id="IPR032675">
    <property type="entry name" value="LRR_dom_sf"/>
</dbReference>
<feature type="coiled-coil region" evidence="1">
    <location>
        <begin position="122"/>
        <end position="163"/>
    </location>
</feature>
<dbReference type="HOGENOM" id="CLU_018544_7_0_1"/>
<keyword evidence="1" id="KW-0175">Coiled coil</keyword>
<evidence type="ECO:0000313" key="3">
    <source>
        <dbReference type="Proteomes" id="UP000054477"/>
    </source>
</evidence>